<feature type="region of interest" description="Disordered" evidence="8">
    <location>
        <begin position="1"/>
        <end position="283"/>
    </location>
</feature>
<dbReference type="AlphaFoldDB" id="A0A9P4QQA2"/>
<sequence>MPQLSRSRAPHLLHQVEGKSHASSDDHEEEHNASAVKEEAGKTDEDIYAEPISSDEEVLPSLLPPPSAQYSNSIRPRVENNLFTAPTTKQQGARHRQRNTPIRTPLSGLYNKGNGKLERGEEKENSSAVSGDPVGKRKSYNNDKSDDEPFGMGQGVTSKKRFANSYTTTAKRKTFGSRPLLSSAGQKQSPMSRPTGKATTASSNPRAKSKCQSSIANSDDSESDVSMHSLAEIRVQDTKKKTLSRYLASSSDDEDLEVAELRVGRSKDAKCSKNQPSSPKQRVTLADLDAYKSLPPPLQSSNTSASQLGALSHLDTLDSGNSTPLSSIDSADIPENGHRETVGDLEKYLEELPSNKDDDDKCPLCDERVERELYWEFWKGKKRLLRAQEMFCKLHKHRKALAEYKERGYPSIDWDDLPQQITQVHSHLLAVLKKETPSVHRDTLAHNIAAGTHHTRVKDFIENEDDNAVPEFTTAGYYGVRGARAMMEIIVAELAGAIRERAQDDKVVAGTSVANFVQKVLVPECTVQLVMRDLDVSESMAKQVIEESGVLGALVNEEVEDSVAVRDEEVEDSFAIREEELGE</sequence>
<dbReference type="InterPro" id="IPR028094">
    <property type="entry name" value="RTC4_C"/>
</dbReference>
<dbReference type="OrthoDB" id="128308at2759"/>
<evidence type="ECO:0000256" key="6">
    <source>
        <dbReference type="ARBA" id="ARBA00022490"/>
    </source>
</evidence>
<comment type="similarity">
    <text evidence="4">Belongs to the RTC4 family.</text>
</comment>
<dbReference type="GO" id="GO:0005634">
    <property type="term" value="C:nucleus"/>
    <property type="evidence" value="ECO:0007669"/>
    <property type="project" value="UniProtKB-SubCell"/>
</dbReference>
<reference evidence="10" key="1">
    <citation type="journal article" date="2020" name="Stud. Mycol.">
        <title>101 Dothideomycetes genomes: a test case for predicting lifestyles and emergence of pathogens.</title>
        <authorList>
            <person name="Haridas S."/>
            <person name="Albert R."/>
            <person name="Binder M."/>
            <person name="Bloem J."/>
            <person name="Labutti K."/>
            <person name="Salamov A."/>
            <person name="Andreopoulos B."/>
            <person name="Baker S."/>
            <person name="Barry K."/>
            <person name="Bills G."/>
            <person name="Bluhm B."/>
            <person name="Cannon C."/>
            <person name="Castanera R."/>
            <person name="Culley D."/>
            <person name="Daum C."/>
            <person name="Ezra D."/>
            <person name="Gonzalez J."/>
            <person name="Henrissat B."/>
            <person name="Kuo A."/>
            <person name="Liang C."/>
            <person name="Lipzen A."/>
            <person name="Lutzoni F."/>
            <person name="Magnuson J."/>
            <person name="Mondo S."/>
            <person name="Nolan M."/>
            <person name="Ohm R."/>
            <person name="Pangilinan J."/>
            <person name="Park H.-J."/>
            <person name="Ramirez L."/>
            <person name="Alfaro M."/>
            <person name="Sun H."/>
            <person name="Tritt A."/>
            <person name="Yoshinaga Y."/>
            <person name="Zwiers L.-H."/>
            <person name="Turgeon B."/>
            <person name="Goodwin S."/>
            <person name="Spatafora J."/>
            <person name="Crous P."/>
            <person name="Grigoriev I."/>
        </authorList>
    </citation>
    <scope>NUCLEOTIDE SEQUENCE</scope>
    <source>
        <strain evidence="10">CBS 125425</strain>
    </source>
</reference>
<keyword evidence="6" id="KW-0963">Cytoplasm</keyword>
<evidence type="ECO:0000256" key="8">
    <source>
        <dbReference type="SAM" id="MobiDB-lite"/>
    </source>
</evidence>
<dbReference type="EMBL" id="ML996262">
    <property type="protein sequence ID" value="KAF2728917.1"/>
    <property type="molecule type" value="Genomic_DNA"/>
</dbReference>
<evidence type="ECO:0000259" key="9">
    <source>
        <dbReference type="SMART" id="SM01312"/>
    </source>
</evidence>
<proteinExistence type="inferred from homology"/>
<feature type="compositionally biased region" description="Polar residues" evidence="8">
    <location>
        <begin position="272"/>
        <end position="281"/>
    </location>
</feature>
<comment type="caution">
    <text evidence="10">The sequence shown here is derived from an EMBL/GenBank/DDBJ whole genome shotgun (WGS) entry which is preliminary data.</text>
</comment>
<feature type="compositionally biased region" description="Basic and acidic residues" evidence="8">
    <location>
        <begin position="259"/>
        <end position="271"/>
    </location>
</feature>
<comment type="function">
    <text evidence="1">May be involved in a process influencing telomere capping.</text>
</comment>
<evidence type="ECO:0000313" key="11">
    <source>
        <dbReference type="Proteomes" id="UP000799444"/>
    </source>
</evidence>
<evidence type="ECO:0000256" key="5">
    <source>
        <dbReference type="ARBA" id="ARBA00015162"/>
    </source>
</evidence>
<evidence type="ECO:0000313" key="10">
    <source>
        <dbReference type="EMBL" id="KAF2728917.1"/>
    </source>
</evidence>
<dbReference type="InterPro" id="IPR039024">
    <property type="entry name" value="RTC4"/>
</dbReference>
<comment type="subcellular location">
    <subcellularLocation>
        <location evidence="3">Cytoplasm</location>
    </subcellularLocation>
    <subcellularLocation>
        <location evidence="2">Nucleus</location>
    </subcellularLocation>
</comment>
<keyword evidence="7" id="KW-0539">Nucleus</keyword>
<name>A0A9P4QQA2_9PLEO</name>
<dbReference type="GO" id="GO:0005737">
    <property type="term" value="C:cytoplasm"/>
    <property type="evidence" value="ECO:0007669"/>
    <property type="project" value="UniProtKB-SubCell"/>
</dbReference>
<evidence type="ECO:0000256" key="1">
    <source>
        <dbReference type="ARBA" id="ARBA00002738"/>
    </source>
</evidence>
<evidence type="ECO:0000256" key="2">
    <source>
        <dbReference type="ARBA" id="ARBA00004123"/>
    </source>
</evidence>
<dbReference type="PANTHER" id="PTHR41391:SF1">
    <property type="entry name" value="RESTRICTION OF TELOMERE CAPPING PROTEIN 4"/>
    <property type="match status" value="1"/>
</dbReference>
<protein>
    <recommendedName>
        <fullName evidence="5">Restriction of telomere capping protein 4</fullName>
    </recommendedName>
</protein>
<evidence type="ECO:0000256" key="7">
    <source>
        <dbReference type="ARBA" id="ARBA00023242"/>
    </source>
</evidence>
<dbReference type="SMART" id="SM01312">
    <property type="entry name" value="RTC4"/>
    <property type="match status" value="1"/>
</dbReference>
<dbReference type="Pfam" id="PF14474">
    <property type="entry name" value="RTC4"/>
    <property type="match status" value="1"/>
</dbReference>
<organism evidence="10 11">
    <name type="scientific">Polyplosphaeria fusca</name>
    <dbReference type="NCBI Taxonomy" id="682080"/>
    <lineage>
        <taxon>Eukaryota</taxon>
        <taxon>Fungi</taxon>
        <taxon>Dikarya</taxon>
        <taxon>Ascomycota</taxon>
        <taxon>Pezizomycotina</taxon>
        <taxon>Dothideomycetes</taxon>
        <taxon>Pleosporomycetidae</taxon>
        <taxon>Pleosporales</taxon>
        <taxon>Tetraplosphaeriaceae</taxon>
        <taxon>Polyplosphaeria</taxon>
    </lineage>
</organism>
<dbReference type="Proteomes" id="UP000799444">
    <property type="component" value="Unassembled WGS sequence"/>
</dbReference>
<accession>A0A9P4QQA2</accession>
<gene>
    <name evidence="10" type="ORF">EJ04DRAFT_476567</name>
</gene>
<evidence type="ECO:0000256" key="3">
    <source>
        <dbReference type="ARBA" id="ARBA00004496"/>
    </source>
</evidence>
<dbReference type="PANTHER" id="PTHR41391">
    <property type="entry name" value="RESTRICTION OF TELOMERE CAPPING PROTEIN 4"/>
    <property type="match status" value="1"/>
</dbReference>
<keyword evidence="11" id="KW-1185">Reference proteome</keyword>
<feature type="compositionally biased region" description="Basic and acidic residues" evidence="8">
    <location>
        <begin position="14"/>
        <end position="45"/>
    </location>
</feature>
<evidence type="ECO:0000256" key="4">
    <source>
        <dbReference type="ARBA" id="ARBA00009461"/>
    </source>
</evidence>
<feature type="compositionally biased region" description="Polar residues" evidence="8">
    <location>
        <begin position="81"/>
        <end position="91"/>
    </location>
</feature>
<feature type="compositionally biased region" description="Polar residues" evidence="8">
    <location>
        <begin position="183"/>
        <end position="218"/>
    </location>
</feature>
<feature type="domain" description="Restriction of telomere capping protein 4 C-terminal" evidence="9">
    <location>
        <begin position="431"/>
        <end position="558"/>
    </location>
</feature>
<feature type="compositionally biased region" description="Basic and acidic residues" evidence="8">
    <location>
        <begin position="115"/>
        <end position="125"/>
    </location>
</feature>